<evidence type="ECO:0000313" key="9">
    <source>
        <dbReference type="WBParaSite" id="TCONS_00000409.p1"/>
    </source>
</evidence>
<evidence type="ECO:0000256" key="4">
    <source>
        <dbReference type="PIRSR" id="PIRSR601820-1"/>
    </source>
</evidence>
<feature type="domain" description="NTR" evidence="6">
    <location>
        <begin position="8"/>
        <end position="149"/>
    </location>
</feature>
<keyword evidence="4" id="KW-0862">Zinc</keyword>
<evidence type="ECO:0000313" key="8">
    <source>
        <dbReference type="WBParaSite" id="SSTP_0001081100.1"/>
    </source>
</evidence>
<dbReference type="WBParaSite" id="SSTP_0001081100.1">
    <property type="protein sequence ID" value="SSTP_0001081100.1"/>
    <property type="gene ID" value="SSTP_0001081100"/>
</dbReference>
<evidence type="ECO:0000259" key="6">
    <source>
        <dbReference type="PROSITE" id="PS50189"/>
    </source>
</evidence>
<proteinExistence type="predicted"/>
<keyword evidence="7" id="KW-1185">Reference proteome</keyword>
<evidence type="ECO:0000256" key="2">
    <source>
        <dbReference type="ARBA" id="ARBA00022525"/>
    </source>
</evidence>
<dbReference type="AlphaFoldDB" id="A0A0K0EMX3"/>
<dbReference type="PANTHER" id="PTHR11844:SF25">
    <property type="entry name" value="NTR DOMAIN-CONTAINING PROTEIN"/>
    <property type="match status" value="1"/>
</dbReference>
<evidence type="ECO:0000313" key="7">
    <source>
        <dbReference type="Proteomes" id="UP000035681"/>
    </source>
</evidence>
<dbReference type="Proteomes" id="UP000035681">
    <property type="component" value="Unplaced"/>
</dbReference>
<dbReference type="GO" id="GO:0031012">
    <property type="term" value="C:extracellular matrix"/>
    <property type="evidence" value="ECO:0007669"/>
    <property type="project" value="TreeGrafter"/>
</dbReference>
<keyword evidence="4" id="KW-0479">Metal-binding</keyword>
<protein>
    <submittedName>
        <fullName evidence="8 9">NTR domain-containing protein</fullName>
    </submittedName>
</protein>
<dbReference type="GO" id="GO:0051045">
    <property type="term" value="P:negative regulation of membrane protein ectodomain proteolysis"/>
    <property type="evidence" value="ECO:0007669"/>
    <property type="project" value="TreeGrafter"/>
</dbReference>
<feature type="binding site" evidence="4">
    <location>
        <position position="8"/>
    </location>
    <ligand>
        <name>Zn(2+)</name>
        <dbReference type="ChEBI" id="CHEBI:29105"/>
        <note>ligand shared with metalloproteinase partner</note>
    </ligand>
</feature>
<dbReference type="GO" id="GO:0005615">
    <property type="term" value="C:extracellular space"/>
    <property type="evidence" value="ECO:0007669"/>
    <property type="project" value="TreeGrafter"/>
</dbReference>
<dbReference type="GO" id="GO:0046872">
    <property type="term" value="F:metal ion binding"/>
    <property type="evidence" value="ECO:0007669"/>
    <property type="project" value="UniProtKB-KW"/>
</dbReference>
<dbReference type="STRING" id="6248.A0A0K0EMX3"/>
<feature type="disulfide bond" evidence="5">
    <location>
        <begin position="8"/>
        <end position="85"/>
    </location>
</feature>
<evidence type="ECO:0000256" key="1">
    <source>
        <dbReference type="ARBA" id="ARBA00004613"/>
    </source>
</evidence>
<feature type="disulfide bond" evidence="5">
    <location>
        <begin position="10"/>
        <end position="112"/>
    </location>
</feature>
<comment type="subcellular location">
    <subcellularLocation>
        <location evidence="1">Secreted</location>
    </subcellularLocation>
</comment>
<evidence type="ECO:0000256" key="3">
    <source>
        <dbReference type="ARBA" id="ARBA00023157"/>
    </source>
</evidence>
<dbReference type="PROSITE" id="PS50189">
    <property type="entry name" value="NTR"/>
    <property type="match status" value="1"/>
</dbReference>
<keyword evidence="2" id="KW-0964">Secreted</keyword>
<accession>A0A0K0EMX3</accession>
<dbReference type="Gene3D" id="2.40.50.120">
    <property type="match status" value="1"/>
</dbReference>
<dbReference type="InterPro" id="IPR001820">
    <property type="entry name" value="TIMP"/>
</dbReference>
<evidence type="ECO:0000256" key="5">
    <source>
        <dbReference type="PIRSR" id="PIRSR601820-3"/>
    </source>
</evidence>
<dbReference type="Pfam" id="PF00965">
    <property type="entry name" value="TIMP"/>
    <property type="match status" value="1"/>
</dbReference>
<dbReference type="WBParaSite" id="TCONS_00000409.p1">
    <property type="protein sequence ID" value="TCONS_00000409.p1"/>
    <property type="gene ID" value="XLOC_000420"/>
</dbReference>
<dbReference type="InterPro" id="IPR001134">
    <property type="entry name" value="Netrin_domain"/>
</dbReference>
<dbReference type="SUPFAM" id="SSF50242">
    <property type="entry name" value="TIMP-like"/>
    <property type="match status" value="1"/>
</dbReference>
<keyword evidence="3 5" id="KW-1015">Disulfide bond</keyword>
<dbReference type="InterPro" id="IPR008993">
    <property type="entry name" value="TIMP-like_OB-fold"/>
</dbReference>
<dbReference type="PANTHER" id="PTHR11844">
    <property type="entry name" value="METALLOPROTEASE INHIBITOR"/>
    <property type="match status" value="1"/>
</dbReference>
<dbReference type="GO" id="GO:0008191">
    <property type="term" value="F:metalloendopeptidase inhibitor activity"/>
    <property type="evidence" value="ECO:0007669"/>
    <property type="project" value="InterPro"/>
</dbReference>
<dbReference type="SMART" id="SM00206">
    <property type="entry name" value="NTR"/>
    <property type="match status" value="1"/>
</dbReference>
<dbReference type="GO" id="GO:0002020">
    <property type="term" value="F:protease binding"/>
    <property type="evidence" value="ECO:0007669"/>
    <property type="project" value="TreeGrafter"/>
</dbReference>
<sequence length="153" mass="17082">MFLSSEACKCAPKKPSIIFCNNDWTSHVKIIGKYIVESDENNTGNILVYGTNILYHVEHSEEFKKPKNITTLPNVIFTPQSGATCGIMGLEVEKEYLLSGRYTQGTLHINSCSQMYAEGSSDYGATPQQWNTVPEIQKNMLRNGSYNNCSSVE</sequence>
<reference evidence="8" key="1">
    <citation type="submission" date="2015-08" db="UniProtKB">
        <authorList>
            <consortium name="WormBaseParasite"/>
        </authorList>
    </citation>
    <scope>IDENTIFICATION</scope>
</reference>
<organism evidence="8">
    <name type="scientific">Strongyloides stercoralis</name>
    <name type="common">Threadworm</name>
    <dbReference type="NCBI Taxonomy" id="6248"/>
    <lineage>
        <taxon>Eukaryota</taxon>
        <taxon>Metazoa</taxon>
        <taxon>Ecdysozoa</taxon>
        <taxon>Nematoda</taxon>
        <taxon>Chromadorea</taxon>
        <taxon>Rhabditida</taxon>
        <taxon>Tylenchina</taxon>
        <taxon>Panagrolaimomorpha</taxon>
        <taxon>Strongyloidoidea</taxon>
        <taxon>Strongyloididae</taxon>
        <taxon>Strongyloides</taxon>
    </lineage>
</organism>
<name>A0A0K0EMX3_STRER</name>